<dbReference type="RefSeq" id="WP_015948954.1">
    <property type="nucleotide sequence ID" value="NC_011768.1"/>
</dbReference>
<feature type="transmembrane region" description="Helical" evidence="1">
    <location>
        <begin position="51"/>
        <end position="70"/>
    </location>
</feature>
<evidence type="ECO:0000313" key="3">
    <source>
        <dbReference type="Proteomes" id="UP000000739"/>
    </source>
</evidence>
<evidence type="ECO:0000256" key="1">
    <source>
        <dbReference type="SAM" id="Phobius"/>
    </source>
</evidence>
<feature type="transmembrane region" description="Helical" evidence="1">
    <location>
        <begin position="157"/>
        <end position="179"/>
    </location>
</feature>
<keyword evidence="3" id="KW-1185">Reference proteome</keyword>
<name>B8FN37_DESAL</name>
<organism evidence="2 3">
    <name type="scientific">Desulfatibacillum aliphaticivorans</name>
    <dbReference type="NCBI Taxonomy" id="218208"/>
    <lineage>
        <taxon>Bacteria</taxon>
        <taxon>Pseudomonadati</taxon>
        <taxon>Thermodesulfobacteriota</taxon>
        <taxon>Desulfobacteria</taxon>
        <taxon>Desulfobacterales</taxon>
        <taxon>Desulfatibacillaceae</taxon>
        <taxon>Desulfatibacillum</taxon>
    </lineage>
</organism>
<dbReference type="EMBL" id="CP001322">
    <property type="protein sequence ID" value="ACL05907.1"/>
    <property type="molecule type" value="Genomic_DNA"/>
</dbReference>
<proteinExistence type="predicted"/>
<protein>
    <recommendedName>
        <fullName evidence="4">Intracellular septation protein A</fullName>
    </recommendedName>
</protein>
<evidence type="ECO:0008006" key="4">
    <source>
        <dbReference type="Google" id="ProtNLM"/>
    </source>
</evidence>
<sequence length="202" mass="22469">MIPVLCITAFMIAGESTGFMGLPVRIASLVSLMVIFLYFLSMAKKDDASPVLKTMVIFLALEAAGVWLLPQAPRVVFGKLAIVQLYTLLFAMAVIPLIGGKAPFTTFFAQKDAPEEVWETDVFKQINKDMTKFWAFLFVVCGLFALTPLIYPFLDVLPWSLVFRLGLPALLLAGLGRAFNKKYPDYYMKKIGLTPRETPASE</sequence>
<reference evidence="2 3" key="1">
    <citation type="journal article" date="2012" name="Environ. Microbiol.">
        <title>The genome sequence of Desulfatibacillum alkenivorans AK-01: a blueprint for anaerobic alkane oxidation.</title>
        <authorList>
            <person name="Callaghan A.V."/>
            <person name="Morris B.E."/>
            <person name="Pereira I.A."/>
            <person name="McInerney M.J."/>
            <person name="Austin R.N."/>
            <person name="Groves J.T."/>
            <person name="Kukor J.J."/>
            <person name="Suflita J.M."/>
            <person name="Young L.Y."/>
            <person name="Zylstra G.J."/>
            <person name="Wawrik B."/>
        </authorList>
    </citation>
    <scope>NUCLEOTIDE SEQUENCE [LARGE SCALE GENOMIC DNA]</scope>
    <source>
        <strain evidence="2 3">AK-01</strain>
    </source>
</reference>
<feature type="transmembrane region" description="Helical" evidence="1">
    <location>
        <begin position="20"/>
        <end position="39"/>
    </location>
</feature>
<feature type="transmembrane region" description="Helical" evidence="1">
    <location>
        <begin position="76"/>
        <end position="98"/>
    </location>
</feature>
<dbReference type="HOGENOM" id="CLU_1352790_0_0_7"/>
<keyword evidence="1" id="KW-1133">Transmembrane helix</keyword>
<evidence type="ECO:0000313" key="2">
    <source>
        <dbReference type="EMBL" id="ACL05907.1"/>
    </source>
</evidence>
<keyword evidence="1" id="KW-0812">Transmembrane</keyword>
<accession>B8FN37</accession>
<dbReference type="AlphaFoldDB" id="B8FN37"/>
<dbReference type="KEGG" id="dal:Dalk_4225"/>
<gene>
    <name evidence="2" type="ordered locus">Dalk_4225</name>
</gene>
<dbReference type="Proteomes" id="UP000000739">
    <property type="component" value="Chromosome"/>
</dbReference>
<feature type="transmembrane region" description="Helical" evidence="1">
    <location>
        <begin position="133"/>
        <end position="151"/>
    </location>
</feature>
<keyword evidence="1" id="KW-0472">Membrane</keyword>